<keyword evidence="2" id="KW-1185">Reference proteome</keyword>
<evidence type="ECO:0000313" key="2">
    <source>
        <dbReference type="Proteomes" id="UP001381693"/>
    </source>
</evidence>
<accession>A0AAN9ACT9</accession>
<reference evidence="1 2" key="1">
    <citation type="submission" date="2023-11" db="EMBL/GenBank/DDBJ databases">
        <title>Halocaridina rubra genome assembly.</title>
        <authorList>
            <person name="Smith C."/>
        </authorList>
    </citation>
    <scope>NUCLEOTIDE SEQUENCE [LARGE SCALE GENOMIC DNA]</scope>
    <source>
        <strain evidence="1">EP-1</strain>
        <tissue evidence="1">Whole</tissue>
    </source>
</reference>
<dbReference type="Proteomes" id="UP001381693">
    <property type="component" value="Unassembled WGS sequence"/>
</dbReference>
<proteinExistence type="predicted"/>
<protein>
    <submittedName>
        <fullName evidence="1">Uncharacterized protein</fullName>
    </submittedName>
</protein>
<comment type="caution">
    <text evidence="1">The sequence shown here is derived from an EMBL/GenBank/DDBJ whole genome shotgun (WGS) entry which is preliminary data.</text>
</comment>
<organism evidence="1 2">
    <name type="scientific">Halocaridina rubra</name>
    <name type="common">Hawaiian red shrimp</name>
    <dbReference type="NCBI Taxonomy" id="373956"/>
    <lineage>
        <taxon>Eukaryota</taxon>
        <taxon>Metazoa</taxon>
        <taxon>Ecdysozoa</taxon>
        <taxon>Arthropoda</taxon>
        <taxon>Crustacea</taxon>
        <taxon>Multicrustacea</taxon>
        <taxon>Malacostraca</taxon>
        <taxon>Eumalacostraca</taxon>
        <taxon>Eucarida</taxon>
        <taxon>Decapoda</taxon>
        <taxon>Pleocyemata</taxon>
        <taxon>Caridea</taxon>
        <taxon>Atyoidea</taxon>
        <taxon>Atyidae</taxon>
        <taxon>Halocaridina</taxon>
    </lineage>
</organism>
<evidence type="ECO:0000313" key="1">
    <source>
        <dbReference type="EMBL" id="KAK7083229.1"/>
    </source>
</evidence>
<name>A0AAN9ACT9_HALRR</name>
<gene>
    <name evidence="1" type="ORF">SK128_007611</name>
</gene>
<sequence length="161" mass="18611">MKWYSCHTPQDRKKRIQEVKISENELGEDALRNTCHYFNKLLPLNVRTRILNEVVLLQNIKEPRHAVSFTLLQLLVDATNFVFRAELNNGNNLELEHEDCEVLIRGFQSMETFHFEFLQLVGVSMDEGTLSNVLRKSPTIHSIHVSGEISTGHLGYLEEHP</sequence>
<dbReference type="AlphaFoldDB" id="A0AAN9ACT9"/>
<dbReference type="EMBL" id="JAXCGZ010003785">
    <property type="protein sequence ID" value="KAK7083229.1"/>
    <property type="molecule type" value="Genomic_DNA"/>
</dbReference>